<dbReference type="InterPro" id="IPR005240">
    <property type="entry name" value="DUF389"/>
</dbReference>
<dbReference type="Pfam" id="PF04087">
    <property type="entry name" value="DUF389"/>
    <property type="match status" value="1"/>
</dbReference>
<name>A0ABD6A614_9EURY</name>
<keyword evidence="3" id="KW-1185">Reference proteome</keyword>
<feature type="transmembrane region" description="Helical" evidence="1">
    <location>
        <begin position="273"/>
        <end position="298"/>
    </location>
</feature>
<dbReference type="PANTHER" id="PTHR20992">
    <property type="entry name" value="AT15442P-RELATED"/>
    <property type="match status" value="1"/>
</dbReference>
<evidence type="ECO:0000313" key="3">
    <source>
        <dbReference type="Proteomes" id="UP001596547"/>
    </source>
</evidence>
<gene>
    <name evidence="2" type="ORF">ACFQPE_01990</name>
</gene>
<dbReference type="Proteomes" id="UP001596547">
    <property type="component" value="Unassembled WGS sequence"/>
</dbReference>
<protein>
    <submittedName>
        <fullName evidence="2">TIGR00341 family protein</fullName>
    </submittedName>
</protein>
<keyword evidence="1" id="KW-1133">Transmembrane helix</keyword>
<reference evidence="2 3" key="1">
    <citation type="journal article" date="2019" name="Int. J. Syst. Evol. Microbiol.">
        <title>The Global Catalogue of Microorganisms (GCM) 10K type strain sequencing project: providing services to taxonomists for standard genome sequencing and annotation.</title>
        <authorList>
            <consortium name="The Broad Institute Genomics Platform"/>
            <consortium name="The Broad Institute Genome Sequencing Center for Infectious Disease"/>
            <person name="Wu L."/>
            <person name="Ma J."/>
        </authorList>
    </citation>
    <scope>NUCLEOTIDE SEQUENCE [LARGE SCALE GENOMIC DNA]</scope>
    <source>
        <strain evidence="2 3">PSR21</strain>
    </source>
</reference>
<feature type="transmembrane region" description="Helical" evidence="1">
    <location>
        <begin position="115"/>
        <end position="135"/>
    </location>
</feature>
<keyword evidence="1" id="KW-0472">Membrane</keyword>
<dbReference type="AlphaFoldDB" id="A0ABD6A614"/>
<dbReference type="RefSeq" id="WP_276304970.1">
    <property type="nucleotide sequence ID" value="NZ_CP119992.1"/>
</dbReference>
<dbReference type="NCBIfam" id="TIGR00341">
    <property type="entry name" value="TIGR00341 family protein"/>
    <property type="match status" value="1"/>
</dbReference>
<proteinExistence type="predicted"/>
<sequence>MRLIKLVVPRARCDEAVSVLEAENVDFVLTRDASDDGETALLEFPLPTQAVGFVLGKLREAGFDDGQYTVIASAETAKTANFEDLEDRFVAGVEEDDAVATEEIRAKAFDMHRGALTYYSMTVFSAIVAAAGLLLDSPAVVVGAMVIAPQVGSAMTASVGMALDDRRMTWLGLKSQALGLGLAVVAAFAFGYALKTGQFVTAVLDVSTVNQITKRISPGLLSLSVALCAGGAGAFGLATALPVSLVGVMIAAALIPAAAAVGIGVAWGLPSVALGAFLLLVVNAVAVNLAGFLVLWYLGYRPDGWTGGVRGARRYASLAGAFLLLVGTFALAGGLVADQVAYNNDVNEGVSAVIEGPEYRQLEVSQVQTELSTVEYFGQQPKVTVVVSRPAGESYPLLAADLDRQIEEATGRSVLVEVQFTDRLRSE</sequence>
<dbReference type="GeneID" id="79314537"/>
<accession>A0ABD6A614</accession>
<feature type="transmembrane region" description="Helical" evidence="1">
    <location>
        <begin position="219"/>
        <end position="238"/>
    </location>
</feature>
<comment type="caution">
    <text evidence="2">The sequence shown here is derived from an EMBL/GenBank/DDBJ whole genome shotgun (WGS) entry which is preliminary data.</text>
</comment>
<feature type="transmembrane region" description="Helical" evidence="1">
    <location>
        <begin position="318"/>
        <end position="337"/>
    </location>
</feature>
<feature type="transmembrane region" description="Helical" evidence="1">
    <location>
        <begin position="245"/>
        <end position="267"/>
    </location>
</feature>
<evidence type="ECO:0000313" key="2">
    <source>
        <dbReference type="EMBL" id="MFC7315567.1"/>
    </source>
</evidence>
<feature type="transmembrane region" description="Helical" evidence="1">
    <location>
        <begin position="175"/>
        <end position="194"/>
    </location>
</feature>
<feature type="transmembrane region" description="Helical" evidence="1">
    <location>
        <begin position="141"/>
        <end position="163"/>
    </location>
</feature>
<organism evidence="2 3">
    <name type="scientific">Halomarina halobia</name>
    <dbReference type="NCBI Taxonomy" id="3033386"/>
    <lineage>
        <taxon>Archaea</taxon>
        <taxon>Methanobacteriati</taxon>
        <taxon>Methanobacteriota</taxon>
        <taxon>Stenosarchaea group</taxon>
        <taxon>Halobacteria</taxon>
        <taxon>Halobacteriales</taxon>
        <taxon>Natronomonadaceae</taxon>
        <taxon>Halomarina</taxon>
    </lineage>
</organism>
<dbReference type="PANTHER" id="PTHR20992:SF9">
    <property type="entry name" value="AT15442P-RELATED"/>
    <property type="match status" value="1"/>
</dbReference>
<dbReference type="EMBL" id="JBHTBF010000001">
    <property type="protein sequence ID" value="MFC7315567.1"/>
    <property type="molecule type" value="Genomic_DNA"/>
</dbReference>
<keyword evidence="1" id="KW-0812">Transmembrane</keyword>
<evidence type="ECO:0000256" key="1">
    <source>
        <dbReference type="SAM" id="Phobius"/>
    </source>
</evidence>